<evidence type="ECO:0000313" key="8">
    <source>
        <dbReference type="Proteomes" id="UP000287101"/>
    </source>
</evidence>
<dbReference type="RefSeq" id="WP_126831125.1">
    <property type="nucleotide sequence ID" value="NZ_CBCRYB010000003.1"/>
</dbReference>
<dbReference type="Proteomes" id="UP000287101">
    <property type="component" value="Unassembled WGS sequence"/>
</dbReference>
<dbReference type="Pfam" id="PF02558">
    <property type="entry name" value="ApbA"/>
    <property type="match status" value="1"/>
</dbReference>
<name>A0A430ADE0_9ENTE</name>
<dbReference type="PANTHER" id="PTHR21708:SF26">
    <property type="entry name" value="2-DEHYDROPANTOATE 2-REDUCTASE"/>
    <property type="match status" value="1"/>
</dbReference>
<dbReference type="EC" id="1.1.1.169" evidence="4"/>
<dbReference type="Gene3D" id="3.40.50.720">
    <property type="entry name" value="NAD(P)-binding Rossmann-like Domain"/>
    <property type="match status" value="1"/>
</dbReference>
<dbReference type="InterPro" id="IPR036291">
    <property type="entry name" value="NAD(P)-bd_dom_sf"/>
</dbReference>
<dbReference type="GO" id="GO:0005737">
    <property type="term" value="C:cytoplasm"/>
    <property type="evidence" value="ECO:0007669"/>
    <property type="project" value="TreeGrafter"/>
</dbReference>
<dbReference type="EMBL" id="NGJY01000001">
    <property type="protein sequence ID" value="RSU05236.1"/>
    <property type="molecule type" value="Genomic_DNA"/>
</dbReference>
<comment type="function">
    <text evidence="4">Catalyzes the NADPH-dependent reduction of ketopantoate into pantoic acid.</text>
</comment>
<dbReference type="SUPFAM" id="SSF51735">
    <property type="entry name" value="NAD(P)-binding Rossmann-fold domains"/>
    <property type="match status" value="1"/>
</dbReference>
<comment type="pathway">
    <text evidence="4">Cofactor biosynthesis; (R)-pantothenate biosynthesis; (R)-pantoate from 3-methyl-2-oxobutanoate: step 2/2.</text>
</comment>
<accession>A0A430ADE0</accession>
<dbReference type="InterPro" id="IPR051402">
    <property type="entry name" value="KPR-Related"/>
</dbReference>
<evidence type="ECO:0000259" key="5">
    <source>
        <dbReference type="Pfam" id="PF02558"/>
    </source>
</evidence>
<gene>
    <name evidence="7" type="ORF">CBF31_04260</name>
</gene>
<dbReference type="InterPro" id="IPR013752">
    <property type="entry name" value="KPA_reductase"/>
</dbReference>
<dbReference type="OrthoDB" id="9800163at2"/>
<comment type="catalytic activity">
    <reaction evidence="4">
        <text>(R)-pantoate + NADP(+) = 2-dehydropantoate + NADPH + H(+)</text>
        <dbReference type="Rhea" id="RHEA:16233"/>
        <dbReference type="ChEBI" id="CHEBI:11561"/>
        <dbReference type="ChEBI" id="CHEBI:15378"/>
        <dbReference type="ChEBI" id="CHEBI:15980"/>
        <dbReference type="ChEBI" id="CHEBI:57783"/>
        <dbReference type="ChEBI" id="CHEBI:58349"/>
        <dbReference type="EC" id="1.1.1.169"/>
    </reaction>
</comment>
<dbReference type="InterPro" id="IPR008927">
    <property type="entry name" value="6-PGluconate_DH-like_C_sf"/>
</dbReference>
<protein>
    <recommendedName>
        <fullName evidence="4">2-dehydropantoate 2-reductase</fullName>
        <ecNumber evidence="4">1.1.1.169</ecNumber>
    </recommendedName>
    <alternativeName>
        <fullName evidence="4">Ketopantoate reductase</fullName>
    </alternativeName>
</protein>
<comment type="similarity">
    <text evidence="1 4">Belongs to the ketopantoate reductase family.</text>
</comment>
<dbReference type="Pfam" id="PF08546">
    <property type="entry name" value="ApbA_C"/>
    <property type="match status" value="1"/>
</dbReference>
<evidence type="ECO:0000313" key="7">
    <source>
        <dbReference type="EMBL" id="RSU05236.1"/>
    </source>
</evidence>
<keyword evidence="8" id="KW-1185">Reference proteome</keyword>
<evidence type="ECO:0000256" key="2">
    <source>
        <dbReference type="ARBA" id="ARBA00022857"/>
    </source>
</evidence>
<keyword evidence="3 4" id="KW-0560">Oxidoreductase</keyword>
<sequence length="333" mass="36672">MRLALMGAGSLGTILGAFISEKKEIELIDVNKEHVKALNDSGARIVGTIEKTVPVKAITPEEMEGMYDLVILLVKQTYNASAFESLRNHIHDKTIIATLQNGFPEPSLIDVFGEGRVIGATVSWGATWQGPGVSELTSDPEKLAFDVGRLDGKVTEQVEQVKEVLECMCPAHIAGNLGGTRWAKLLSNAVFSGLSACFGCTFGEILSDEKLEKLAHYVMKETIDVGTKWGVTSFEVDGVDLKPYLYFETEEERVEKAPSYQAFWGPHKLLKASMLQDIEKGRKTEINEINGLVVHFGKKLGIETPLNEMIVSIVSRIERKELEPSLTNLSSFK</sequence>
<dbReference type="AlphaFoldDB" id="A0A430ADE0"/>
<dbReference type="GO" id="GO:0008677">
    <property type="term" value="F:2-dehydropantoate 2-reductase activity"/>
    <property type="evidence" value="ECO:0007669"/>
    <property type="project" value="UniProtKB-EC"/>
</dbReference>
<dbReference type="UniPathway" id="UPA00028">
    <property type="reaction ID" value="UER00004"/>
</dbReference>
<dbReference type="InterPro" id="IPR013328">
    <property type="entry name" value="6PGD_dom2"/>
</dbReference>
<evidence type="ECO:0000256" key="4">
    <source>
        <dbReference type="RuleBase" id="RU362068"/>
    </source>
</evidence>
<dbReference type="Gene3D" id="1.10.1040.10">
    <property type="entry name" value="N-(1-d-carboxylethyl)-l-norvaline Dehydrogenase, domain 2"/>
    <property type="match status" value="1"/>
</dbReference>
<dbReference type="SUPFAM" id="SSF48179">
    <property type="entry name" value="6-phosphogluconate dehydrogenase C-terminal domain-like"/>
    <property type="match status" value="1"/>
</dbReference>
<organism evidence="7 8">
    <name type="scientific">Vagococcus fessus</name>
    <dbReference type="NCBI Taxonomy" id="120370"/>
    <lineage>
        <taxon>Bacteria</taxon>
        <taxon>Bacillati</taxon>
        <taxon>Bacillota</taxon>
        <taxon>Bacilli</taxon>
        <taxon>Lactobacillales</taxon>
        <taxon>Enterococcaceae</taxon>
        <taxon>Vagococcus</taxon>
    </lineage>
</organism>
<evidence type="ECO:0000256" key="1">
    <source>
        <dbReference type="ARBA" id="ARBA00007870"/>
    </source>
</evidence>
<dbReference type="GO" id="GO:0015940">
    <property type="term" value="P:pantothenate biosynthetic process"/>
    <property type="evidence" value="ECO:0007669"/>
    <property type="project" value="UniProtKB-UniPathway"/>
</dbReference>
<feature type="domain" description="Ketopantoate reductase N-terminal" evidence="5">
    <location>
        <begin position="4"/>
        <end position="141"/>
    </location>
</feature>
<evidence type="ECO:0000259" key="6">
    <source>
        <dbReference type="Pfam" id="PF08546"/>
    </source>
</evidence>
<dbReference type="NCBIfam" id="TIGR00745">
    <property type="entry name" value="apbA_panE"/>
    <property type="match status" value="1"/>
</dbReference>
<dbReference type="InterPro" id="IPR013332">
    <property type="entry name" value="KPR_N"/>
</dbReference>
<evidence type="ECO:0000256" key="3">
    <source>
        <dbReference type="ARBA" id="ARBA00023002"/>
    </source>
</evidence>
<keyword evidence="2 4" id="KW-0521">NADP</keyword>
<reference evidence="7 8" key="1">
    <citation type="submission" date="2017-05" db="EMBL/GenBank/DDBJ databases">
        <title>Vagococcus spp. assemblies.</title>
        <authorList>
            <person name="Gulvik C.A."/>
        </authorList>
    </citation>
    <scope>NUCLEOTIDE SEQUENCE [LARGE SCALE GENOMIC DNA]</scope>
    <source>
        <strain evidence="7 8">CCUG 41755</strain>
    </source>
</reference>
<keyword evidence="4" id="KW-0566">Pantothenate biosynthesis</keyword>
<feature type="domain" description="Ketopantoate reductase C-terminal" evidence="6">
    <location>
        <begin position="179"/>
        <end position="317"/>
    </location>
</feature>
<proteinExistence type="inferred from homology"/>
<dbReference type="InterPro" id="IPR003710">
    <property type="entry name" value="ApbA"/>
</dbReference>
<comment type="caution">
    <text evidence="7">The sequence shown here is derived from an EMBL/GenBank/DDBJ whole genome shotgun (WGS) entry which is preliminary data.</text>
</comment>
<dbReference type="PANTHER" id="PTHR21708">
    <property type="entry name" value="PROBABLE 2-DEHYDROPANTOATE 2-REDUCTASE"/>
    <property type="match status" value="1"/>
</dbReference>